<dbReference type="AlphaFoldDB" id="A0A4U0XFM7"/>
<dbReference type="STRING" id="329884.A0A4U0XFM7"/>
<evidence type="ECO:0000256" key="8">
    <source>
        <dbReference type="ARBA" id="ARBA00023163"/>
    </source>
</evidence>
<feature type="compositionally biased region" description="Gly residues" evidence="11">
    <location>
        <begin position="236"/>
        <end position="246"/>
    </location>
</feature>
<feature type="compositionally biased region" description="Polar residues" evidence="11">
    <location>
        <begin position="353"/>
        <end position="369"/>
    </location>
</feature>
<protein>
    <recommendedName>
        <fullName evidence="10">SAGA-associated factor 11</fullName>
    </recommendedName>
</protein>
<evidence type="ECO:0000313" key="12">
    <source>
        <dbReference type="EMBL" id="TKA74736.1"/>
    </source>
</evidence>
<dbReference type="EMBL" id="NAJQ01000215">
    <property type="protein sequence ID" value="TKA74736.1"/>
    <property type="molecule type" value="Genomic_DNA"/>
</dbReference>
<comment type="caution">
    <text evidence="12">The sequence shown here is derived from an EMBL/GenBank/DDBJ whole genome shotgun (WGS) entry which is preliminary data.</text>
</comment>
<dbReference type="Pfam" id="PF08209">
    <property type="entry name" value="Sgf11"/>
    <property type="match status" value="1"/>
</dbReference>
<dbReference type="GO" id="GO:0008270">
    <property type="term" value="F:zinc ion binding"/>
    <property type="evidence" value="ECO:0007669"/>
    <property type="project" value="UniProtKB-KW"/>
</dbReference>
<dbReference type="GO" id="GO:0006325">
    <property type="term" value="P:chromatin organization"/>
    <property type="evidence" value="ECO:0007669"/>
    <property type="project" value="UniProtKB-KW"/>
</dbReference>
<evidence type="ECO:0000256" key="2">
    <source>
        <dbReference type="ARBA" id="ARBA00022723"/>
    </source>
</evidence>
<dbReference type="Proteomes" id="UP000309340">
    <property type="component" value="Unassembled WGS sequence"/>
</dbReference>
<feature type="compositionally biased region" description="Polar residues" evidence="11">
    <location>
        <begin position="309"/>
        <end position="321"/>
    </location>
</feature>
<evidence type="ECO:0000256" key="11">
    <source>
        <dbReference type="SAM" id="MobiDB-lite"/>
    </source>
</evidence>
<keyword evidence="3" id="KW-0863">Zinc-finger</keyword>
<feature type="compositionally biased region" description="Basic and acidic residues" evidence="11">
    <location>
        <begin position="75"/>
        <end position="96"/>
    </location>
</feature>
<evidence type="ECO:0000256" key="3">
    <source>
        <dbReference type="ARBA" id="ARBA00022771"/>
    </source>
</evidence>
<keyword evidence="6" id="KW-0805">Transcription regulation</keyword>
<feature type="compositionally biased region" description="Basic and acidic residues" evidence="11">
    <location>
        <begin position="151"/>
        <end position="174"/>
    </location>
</feature>
<dbReference type="InterPro" id="IPR013246">
    <property type="entry name" value="SAGA_su_Sgf11"/>
</dbReference>
<keyword evidence="13" id="KW-1185">Reference proteome</keyword>
<keyword evidence="8" id="KW-0804">Transcription</keyword>
<evidence type="ECO:0000313" key="13">
    <source>
        <dbReference type="Proteomes" id="UP000309340"/>
    </source>
</evidence>
<accession>A0A4U0XFM7</accession>
<reference evidence="12 13" key="1">
    <citation type="submission" date="2017-03" db="EMBL/GenBank/DDBJ databases">
        <title>Genomes of endolithic fungi from Antarctica.</title>
        <authorList>
            <person name="Coleine C."/>
            <person name="Masonjones S."/>
            <person name="Stajich J.E."/>
        </authorList>
    </citation>
    <scope>NUCLEOTIDE SEQUENCE [LARGE SCALE GENOMIC DNA]</scope>
    <source>
        <strain evidence="12 13">CCFEE 5184</strain>
    </source>
</reference>
<evidence type="ECO:0000256" key="7">
    <source>
        <dbReference type="ARBA" id="ARBA00023159"/>
    </source>
</evidence>
<comment type="similarity">
    <text evidence="10">Belongs to the SGF11 family.</text>
</comment>
<dbReference type="Gene3D" id="3.30.160.60">
    <property type="entry name" value="Classic Zinc Finger"/>
    <property type="match status" value="1"/>
</dbReference>
<evidence type="ECO:0000256" key="1">
    <source>
        <dbReference type="ARBA" id="ARBA00004123"/>
    </source>
</evidence>
<gene>
    <name evidence="12" type="ORF">B0A55_04034</name>
</gene>
<evidence type="ECO:0000256" key="5">
    <source>
        <dbReference type="ARBA" id="ARBA00022853"/>
    </source>
</evidence>
<evidence type="ECO:0000256" key="10">
    <source>
        <dbReference type="RuleBase" id="RU261113"/>
    </source>
</evidence>
<proteinExistence type="inferred from homology"/>
<feature type="region of interest" description="Disordered" evidence="11">
    <location>
        <begin position="205"/>
        <end position="396"/>
    </location>
</feature>
<feature type="compositionally biased region" description="Low complexity" evidence="11">
    <location>
        <begin position="298"/>
        <end position="307"/>
    </location>
</feature>
<name>A0A4U0XFM7_9PEZI</name>
<keyword evidence="7 10" id="KW-0010">Activator</keyword>
<feature type="compositionally biased region" description="Basic and acidic residues" evidence="11">
    <location>
        <begin position="111"/>
        <end position="126"/>
    </location>
</feature>
<evidence type="ECO:0000256" key="6">
    <source>
        <dbReference type="ARBA" id="ARBA00023015"/>
    </source>
</evidence>
<evidence type="ECO:0000256" key="4">
    <source>
        <dbReference type="ARBA" id="ARBA00022833"/>
    </source>
</evidence>
<dbReference type="GO" id="GO:0005634">
    <property type="term" value="C:nucleus"/>
    <property type="evidence" value="ECO:0007669"/>
    <property type="project" value="UniProtKB-SubCell"/>
</dbReference>
<sequence>MSTKDPTLAQIAERILQEQFQRLIHNTLITQHRAHKLLLTSLDPTTKLPHCDTCRLPRLLEPPLAPKVRNSASDPPRETQYCERRPWSRRPGHDIYDNPFPKADATGRPPTKKEREAAAKVKKDVVEGTPASEENGAQNGTGPPSPSENGEQERKLEKGEKKASKIDEKLKKGEYVPWHTCPSCKRSLLITRFAKHLEQCMGLSGRQASRNAMARIQGSTPSGSRAGTPGASQDSGGAGKQAGGGAEQDEDEEEEVPKGAVGSKMHKKLLKKSLANNMKKEKLTPGSNGKSGKGGGPAVAAKRPPGGSTVRSSPAPSSVSQAEKRDADEMLLGNDANDDEEDTIHIKKRQKLSRISSIASMGSQQSTVPPGSAVLERGESVDGSFVGDGDEVEGSE</sequence>
<organism evidence="12 13">
    <name type="scientific">Friedmanniomyces simplex</name>
    <dbReference type="NCBI Taxonomy" id="329884"/>
    <lineage>
        <taxon>Eukaryota</taxon>
        <taxon>Fungi</taxon>
        <taxon>Dikarya</taxon>
        <taxon>Ascomycota</taxon>
        <taxon>Pezizomycotina</taxon>
        <taxon>Dothideomycetes</taxon>
        <taxon>Dothideomycetidae</taxon>
        <taxon>Mycosphaerellales</taxon>
        <taxon>Teratosphaeriaceae</taxon>
        <taxon>Friedmanniomyces</taxon>
    </lineage>
</organism>
<feature type="region of interest" description="Disordered" evidence="11">
    <location>
        <begin position="65"/>
        <end position="180"/>
    </location>
</feature>
<keyword evidence="9" id="KW-0539">Nucleus</keyword>
<dbReference type="GO" id="GO:0070461">
    <property type="term" value="C:SAGA-type complex"/>
    <property type="evidence" value="ECO:0007669"/>
    <property type="project" value="UniProtKB-ARBA"/>
</dbReference>
<dbReference type="OrthoDB" id="21557at2759"/>
<keyword evidence="5" id="KW-0156">Chromatin regulator</keyword>
<evidence type="ECO:0000256" key="9">
    <source>
        <dbReference type="ARBA" id="ARBA00023242"/>
    </source>
</evidence>
<keyword evidence="2" id="KW-0479">Metal-binding</keyword>
<keyword evidence="4" id="KW-0862">Zinc</keyword>
<comment type="subcellular location">
    <subcellularLocation>
        <location evidence="1 10">Nucleus</location>
    </subcellularLocation>
</comment>